<accession>A0ABN2Q388</accession>
<keyword evidence="2" id="KW-0479">Metal-binding</keyword>
<evidence type="ECO:0000259" key="6">
    <source>
        <dbReference type="PROSITE" id="PS51296"/>
    </source>
</evidence>
<dbReference type="InterPro" id="IPR036188">
    <property type="entry name" value="FAD/NAD-bd_sf"/>
</dbReference>
<name>A0ABN2Q388_9MICO</name>
<dbReference type="PRINTS" id="PR00420">
    <property type="entry name" value="RNGMNOXGNASE"/>
</dbReference>
<feature type="domain" description="Rieske" evidence="6">
    <location>
        <begin position="424"/>
        <end position="507"/>
    </location>
</feature>
<evidence type="ECO:0000256" key="2">
    <source>
        <dbReference type="ARBA" id="ARBA00022723"/>
    </source>
</evidence>
<dbReference type="PANTHER" id="PTHR13847">
    <property type="entry name" value="SARCOSINE DEHYDROGENASE-RELATED"/>
    <property type="match status" value="1"/>
</dbReference>
<comment type="caution">
    <text evidence="7">The sequence shown here is derived from an EMBL/GenBank/DDBJ whole genome shotgun (WGS) entry which is preliminary data.</text>
</comment>
<keyword evidence="4" id="KW-0411">Iron-sulfur</keyword>
<sequence>MTSLWMQTAPPIPQDDEPPPAETQVVIVGAGMTGLSLAVMLGEAGVPATVLEGRQIGAVATGNTTGKLCLLQGRVFSEMREHARDDVLRAYADANRAGQEWLLAQVADEPGCAEPKVAITWADTEDGVATLAREAEAMAAAGVEVEQMASPDLAELTLPFTPTAALRLGGQAQLQPVRVLAVLARRARSAGVRIVEGCRVTAADVTGEGVVLETSRGQVRAQTVVLATGTPVLNRGLYFAKLLAERSFAAAYALGDSPPLPDGMFLSVDPVAHSLRTAEGTDGGRVLVVGGGNHRTGRDGDTAALVDEIDAWTKTHWPGARRVTWWAAQDYRAVTRVPYAGPIPRGGGRIHAATGYHKWGMTNAVAAALRIAWHLEIPGHLAGSEAAWARVLADHHAGVTDAGDAVVVNAEVAAHLTGGWARAEASGRHDDPPAEGAGRIVRSGVSPVAESTVDGATCRVSGVCTHLGGILTWNSAERSWDCPLHGSRFDARGQRLEGPALADLAPA</sequence>
<keyword evidence="1" id="KW-0001">2Fe-2S</keyword>
<proteinExistence type="predicted"/>
<dbReference type="InterPro" id="IPR036922">
    <property type="entry name" value="Rieske_2Fe-2S_sf"/>
</dbReference>
<evidence type="ECO:0000256" key="4">
    <source>
        <dbReference type="ARBA" id="ARBA00023014"/>
    </source>
</evidence>
<keyword evidence="3" id="KW-0408">Iron</keyword>
<evidence type="ECO:0000256" key="1">
    <source>
        <dbReference type="ARBA" id="ARBA00022714"/>
    </source>
</evidence>
<dbReference type="Gene3D" id="2.102.10.10">
    <property type="entry name" value="Rieske [2Fe-2S] iron-sulphur domain"/>
    <property type="match status" value="1"/>
</dbReference>
<keyword evidence="8" id="KW-1185">Reference proteome</keyword>
<organism evidence="7 8">
    <name type="scientific">Microbacterium deminutum</name>
    <dbReference type="NCBI Taxonomy" id="344164"/>
    <lineage>
        <taxon>Bacteria</taxon>
        <taxon>Bacillati</taxon>
        <taxon>Actinomycetota</taxon>
        <taxon>Actinomycetes</taxon>
        <taxon>Micrococcales</taxon>
        <taxon>Microbacteriaceae</taxon>
        <taxon>Microbacterium</taxon>
    </lineage>
</organism>
<evidence type="ECO:0000313" key="8">
    <source>
        <dbReference type="Proteomes" id="UP001499933"/>
    </source>
</evidence>
<reference evidence="7 8" key="1">
    <citation type="journal article" date="2019" name="Int. J. Syst. Evol. Microbiol.">
        <title>The Global Catalogue of Microorganisms (GCM) 10K type strain sequencing project: providing services to taxonomists for standard genome sequencing and annotation.</title>
        <authorList>
            <consortium name="The Broad Institute Genomics Platform"/>
            <consortium name="The Broad Institute Genome Sequencing Center for Infectious Disease"/>
            <person name="Wu L."/>
            <person name="Ma J."/>
        </authorList>
    </citation>
    <scope>NUCLEOTIDE SEQUENCE [LARGE SCALE GENOMIC DNA]</scope>
    <source>
        <strain evidence="7 8">JCM 14901</strain>
    </source>
</reference>
<dbReference type="RefSeq" id="WP_344090079.1">
    <property type="nucleotide sequence ID" value="NZ_BAAAOG010000001.1"/>
</dbReference>
<gene>
    <name evidence="7" type="ORF">GCM10009776_01080</name>
</gene>
<dbReference type="PANTHER" id="PTHR13847:SF274">
    <property type="entry name" value="RIESKE 2FE-2S IRON-SULFUR PROTEIN YHFW-RELATED"/>
    <property type="match status" value="1"/>
</dbReference>
<dbReference type="InterPro" id="IPR017941">
    <property type="entry name" value="Rieske_2Fe-2S"/>
</dbReference>
<feature type="region of interest" description="Disordered" evidence="5">
    <location>
        <begin position="1"/>
        <end position="20"/>
    </location>
</feature>
<evidence type="ECO:0000256" key="3">
    <source>
        <dbReference type="ARBA" id="ARBA00023004"/>
    </source>
</evidence>
<dbReference type="Pfam" id="PF01266">
    <property type="entry name" value="DAO"/>
    <property type="match status" value="1"/>
</dbReference>
<dbReference type="EMBL" id="BAAAOG010000001">
    <property type="protein sequence ID" value="GAA1943116.1"/>
    <property type="molecule type" value="Genomic_DNA"/>
</dbReference>
<dbReference type="PROSITE" id="PS51296">
    <property type="entry name" value="RIESKE"/>
    <property type="match status" value="1"/>
</dbReference>
<dbReference type="Pfam" id="PF00355">
    <property type="entry name" value="Rieske"/>
    <property type="match status" value="1"/>
</dbReference>
<dbReference type="Proteomes" id="UP001499933">
    <property type="component" value="Unassembled WGS sequence"/>
</dbReference>
<dbReference type="SUPFAM" id="SSF50022">
    <property type="entry name" value="ISP domain"/>
    <property type="match status" value="1"/>
</dbReference>
<evidence type="ECO:0000256" key="5">
    <source>
        <dbReference type="SAM" id="MobiDB-lite"/>
    </source>
</evidence>
<dbReference type="SUPFAM" id="SSF51905">
    <property type="entry name" value="FAD/NAD(P)-binding domain"/>
    <property type="match status" value="1"/>
</dbReference>
<dbReference type="Gene3D" id="3.30.9.10">
    <property type="entry name" value="D-Amino Acid Oxidase, subunit A, domain 2"/>
    <property type="match status" value="1"/>
</dbReference>
<evidence type="ECO:0000313" key="7">
    <source>
        <dbReference type="EMBL" id="GAA1943116.1"/>
    </source>
</evidence>
<dbReference type="Gene3D" id="3.50.50.60">
    <property type="entry name" value="FAD/NAD(P)-binding domain"/>
    <property type="match status" value="1"/>
</dbReference>
<dbReference type="InterPro" id="IPR006076">
    <property type="entry name" value="FAD-dep_OxRdtase"/>
</dbReference>
<protein>
    <submittedName>
        <fullName evidence="7">FAD-dependent oxidoreductase</fullName>
    </submittedName>
</protein>